<accession>A0A8E2JEM9</accession>
<keyword evidence="1" id="KW-0472">Membrane</keyword>
<reference evidence="2 3" key="1">
    <citation type="journal article" date="2016" name="Nat. Commun.">
        <title>Ectomycorrhizal ecology is imprinted in the genome of the dominant symbiotic fungus Cenococcum geophilum.</title>
        <authorList>
            <consortium name="DOE Joint Genome Institute"/>
            <person name="Peter M."/>
            <person name="Kohler A."/>
            <person name="Ohm R.A."/>
            <person name="Kuo A."/>
            <person name="Krutzmann J."/>
            <person name="Morin E."/>
            <person name="Arend M."/>
            <person name="Barry K.W."/>
            <person name="Binder M."/>
            <person name="Choi C."/>
            <person name="Clum A."/>
            <person name="Copeland A."/>
            <person name="Grisel N."/>
            <person name="Haridas S."/>
            <person name="Kipfer T."/>
            <person name="LaButti K."/>
            <person name="Lindquist E."/>
            <person name="Lipzen A."/>
            <person name="Maire R."/>
            <person name="Meier B."/>
            <person name="Mihaltcheva S."/>
            <person name="Molinier V."/>
            <person name="Murat C."/>
            <person name="Poggeler S."/>
            <person name="Quandt C.A."/>
            <person name="Sperisen C."/>
            <person name="Tritt A."/>
            <person name="Tisserant E."/>
            <person name="Crous P.W."/>
            <person name="Henrissat B."/>
            <person name="Nehls U."/>
            <person name="Egli S."/>
            <person name="Spatafora J.W."/>
            <person name="Grigoriev I.V."/>
            <person name="Martin F.M."/>
        </authorList>
    </citation>
    <scope>NUCLEOTIDE SEQUENCE [LARGE SCALE GENOMIC DNA]</scope>
    <source>
        <strain evidence="2 3">CBS 459.81</strain>
    </source>
</reference>
<keyword evidence="3" id="KW-1185">Reference proteome</keyword>
<gene>
    <name evidence="2" type="ORF">K432DRAFT_382704</name>
</gene>
<organism evidence="2 3">
    <name type="scientific">Lepidopterella palustris CBS 459.81</name>
    <dbReference type="NCBI Taxonomy" id="1314670"/>
    <lineage>
        <taxon>Eukaryota</taxon>
        <taxon>Fungi</taxon>
        <taxon>Dikarya</taxon>
        <taxon>Ascomycota</taxon>
        <taxon>Pezizomycotina</taxon>
        <taxon>Dothideomycetes</taxon>
        <taxon>Pleosporomycetidae</taxon>
        <taxon>Mytilinidiales</taxon>
        <taxon>Argynnaceae</taxon>
        <taxon>Lepidopterella</taxon>
    </lineage>
</organism>
<name>A0A8E2JEM9_9PEZI</name>
<evidence type="ECO:0000313" key="2">
    <source>
        <dbReference type="EMBL" id="OCK79850.1"/>
    </source>
</evidence>
<evidence type="ECO:0000313" key="3">
    <source>
        <dbReference type="Proteomes" id="UP000250266"/>
    </source>
</evidence>
<sequence length="60" mass="6932">MPGYVKKQTDRLKKLSGKISRVTSDKYRRLKNDLRIKSFPLMRSGCGATILFSIFTFDFA</sequence>
<evidence type="ECO:0000256" key="1">
    <source>
        <dbReference type="SAM" id="Phobius"/>
    </source>
</evidence>
<dbReference type="Proteomes" id="UP000250266">
    <property type="component" value="Unassembled WGS sequence"/>
</dbReference>
<dbReference type="AlphaFoldDB" id="A0A8E2JEM9"/>
<dbReference type="EMBL" id="KV744985">
    <property type="protein sequence ID" value="OCK79850.1"/>
    <property type="molecule type" value="Genomic_DNA"/>
</dbReference>
<keyword evidence="1" id="KW-0812">Transmembrane</keyword>
<feature type="transmembrane region" description="Helical" evidence="1">
    <location>
        <begin position="38"/>
        <end position="57"/>
    </location>
</feature>
<proteinExistence type="predicted"/>
<protein>
    <submittedName>
        <fullName evidence="2">Uncharacterized protein</fullName>
    </submittedName>
</protein>
<keyword evidence="1" id="KW-1133">Transmembrane helix</keyword>